<evidence type="ECO:0000313" key="6">
    <source>
        <dbReference type="Proteomes" id="UP000268093"/>
    </source>
</evidence>
<dbReference type="GO" id="GO:0008270">
    <property type="term" value="F:zinc ion binding"/>
    <property type="evidence" value="ECO:0007669"/>
    <property type="project" value="InterPro"/>
</dbReference>
<comment type="caution">
    <text evidence="5">The sequence shown here is derived from an EMBL/GenBank/DDBJ whole genome shotgun (WGS) entry which is preliminary data.</text>
</comment>
<evidence type="ECO:0000313" key="5">
    <source>
        <dbReference type="EMBL" id="RUP52435.1"/>
    </source>
</evidence>
<dbReference type="AlphaFoldDB" id="A0A433DNX2"/>
<accession>A0A433DNX2</accession>
<dbReference type="InterPro" id="IPR036864">
    <property type="entry name" value="Zn2-C6_fun-type_DNA-bd_sf"/>
</dbReference>
<keyword evidence="6" id="KW-1185">Reference proteome</keyword>
<gene>
    <name evidence="5" type="ORF">BC936DRAFT_141196</name>
</gene>
<dbReference type="Proteomes" id="UP000268093">
    <property type="component" value="Unassembled WGS sequence"/>
</dbReference>
<protein>
    <recommendedName>
        <fullName evidence="4">Zn(2)-C6 fungal-type domain-containing protein</fullName>
    </recommendedName>
</protein>
<sequence>MDLNATFDSSFRRRSNPCESCRQKRRKCVPNPHDYDGPCYRCERMNQRCVYGPSKKKERPKELQKDEDAFEERAKMIGDVAELQRQLASFQKDVVALRSVPIFPALEEMVGLGTGFGGVEIDSTISEPTNDIELSLSSIEASVSTSAATFSDDASSDTPVSRPIKRPSPGNVPTTQLEDNNTIRRYPHPHGHPHLPGPLGLRAAQH</sequence>
<dbReference type="GO" id="GO:0001080">
    <property type="term" value="P:nitrogen catabolite activation of transcription from RNA polymerase II promoter"/>
    <property type="evidence" value="ECO:0007669"/>
    <property type="project" value="TreeGrafter"/>
</dbReference>
<dbReference type="GO" id="GO:0000981">
    <property type="term" value="F:DNA-binding transcription factor activity, RNA polymerase II-specific"/>
    <property type="evidence" value="ECO:0007669"/>
    <property type="project" value="InterPro"/>
</dbReference>
<reference evidence="5 6" key="1">
    <citation type="journal article" date="2018" name="New Phytol.">
        <title>Phylogenomics of Endogonaceae and evolution of mycorrhizas within Mucoromycota.</title>
        <authorList>
            <person name="Chang Y."/>
            <person name="Desiro A."/>
            <person name="Na H."/>
            <person name="Sandor L."/>
            <person name="Lipzen A."/>
            <person name="Clum A."/>
            <person name="Barry K."/>
            <person name="Grigoriev I.V."/>
            <person name="Martin F.M."/>
            <person name="Stajich J.E."/>
            <person name="Smith M.E."/>
            <person name="Bonito G."/>
            <person name="Spatafora J.W."/>
        </authorList>
    </citation>
    <scope>NUCLEOTIDE SEQUENCE [LARGE SCALE GENOMIC DNA]</scope>
    <source>
        <strain evidence="5 6">GMNB39</strain>
    </source>
</reference>
<dbReference type="Gene3D" id="4.10.240.10">
    <property type="entry name" value="Zn(2)-C6 fungal-type DNA-binding domain"/>
    <property type="match status" value="1"/>
</dbReference>
<dbReference type="PROSITE" id="PS50048">
    <property type="entry name" value="ZN2_CY6_FUNGAL_2"/>
    <property type="match status" value="1"/>
</dbReference>
<dbReference type="OrthoDB" id="2574141at2759"/>
<dbReference type="EMBL" id="RBNI01000019">
    <property type="protein sequence ID" value="RUP52435.1"/>
    <property type="molecule type" value="Genomic_DNA"/>
</dbReference>
<dbReference type="PANTHER" id="PTHR31668:SF4">
    <property type="entry name" value="TRANSCRIPTIONAL ACTIVATOR PROTEIN DAL81"/>
    <property type="match status" value="1"/>
</dbReference>
<dbReference type="SMART" id="SM00066">
    <property type="entry name" value="GAL4"/>
    <property type="match status" value="1"/>
</dbReference>
<dbReference type="InterPro" id="IPR050797">
    <property type="entry name" value="Carb_Metab_Trans_Reg"/>
</dbReference>
<dbReference type="InterPro" id="IPR001138">
    <property type="entry name" value="Zn2Cys6_DnaBD"/>
</dbReference>
<keyword evidence="1" id="KW-0539">Nucleus</keyword>
<feature type="compositionally biased region" description="Low complexity" evidence="3">
    <location>
        <begin position="147"/>
        <end position="158"/>
    </location>
</feature>
<dbReference type="PANTHER" id="PTHR31668">
    <property type="entry name" value="GLUCOSE TRANSPORT TRANSCRIPTION REGULATOR RGT1-RELATED-RELATED"/>
    <property type="match status" value="1"/>
</dbReference>
<dbReference type="SUPFAM" id="SSF57701">
    <property type="entry name" value="Zn2/Cys6 DNA-binding domain"/>
    <property type="match status" value="1"/>
</dbReference>
<evidence type="ECO:0000256" key="2">
    <source>
        <dbReference type="SAM" id="Coils"/>
    </source>
</evidence>
<evidence type="ECO:0000256" key="3">
    <source>
        <dbReference type="SAM" id="MobiDB-lite"/>
    </source>
</evidence>
<feature type="region of interest" description="Disordered" evidence="3">
    <location>
        <begin position="147"/>
        <end position="206"/>
    </location>
</feature>
<dbReference type="CDD" id="cd00067">
    <property type="entry name" value="GAL4"/>
    <property type="match status" value="1"/>
</dbReference>
<feature type="compositionally biased region" description="Low complexity" evidence="3">
    <location>
        <begin position="197"/>
        <end position="206"/>
    </location>
</feature>
<proteinExistence type="predicted"/>
<feature type="domain" description="Zn(2)-C6 fungal-type" evidence="4">
    <location>
        <begin position="17"/>
        <end position="51"/>
    </location>
</feature>
<evidence type="ECO:0000256" key="1">
    <source>
        <dbReference type="ARBA" id="ARBA00023242"/>
    </source>
</evidence>
<keyword evidence="2" id="KW-0175">Coiled coil</keyword>
<feature type="compositionally biased region" description="Polar residues" evidence="3">
    <location>
        <begin position="171"/>
        <end position="180"/>
    </location>
</feature>
<dbReference type="GO" id="GO:0005634">
    <property type="term" value="C:nucleus"/>
    <property type="evidence" value="ECO:0007669"/>
    <property type="project" value="TreeGrafter"/>
</dbReference>
<evidence type="ECO:0000259" key="4">
    <source>
        <dbReference type="PROSITE" id="PS50048"/>
    </source>
</evidence>
<dbReference type="PROSITE" id="PS00463">
    <property type="entry name" value="ZN2_CY6_FUNGAL_1"/>
    <property type="match status" value="1"/>
</dbReference>
<name>A0A433DNX2_9FUNG</name>
<feature type="coiled-coil region" evidence="2">
    <location>
        <begin position="73"/>
        <end position="100"/>
    </location>
</feature>
<organism evidence="5 6">
    <name type="scientific">Jimgerdemannia flammicorona</name>
    <dbReference type="NCBI Taxonomy" id="994334"/>
    <lineage>
        <taxon>Eukaryota</taxon>
        <taxon>Fungi</taxon>
        <taxon>Fungi incertae sedis</taxon>
        <taxon>Mucoromycota</taxon>
        <taxon>Mucoromycotina</taxon>
        <taxon>Endogonomycetes</taxon>
        <taxon>Endogonales</taxon>
        <taxon>Endogonaceae</taxon>
        <taxon>Jimgerdemannia</taxon>
    </lineage>
</organism>